<keyword evidence="4" id="KW-1185">Reference proteome</keyword>
<feature type="region of interest" description="Disordered" evidence="1">
    <location>
        <begin position="488"/>
        <end position="520"/>
    </location>
</feature>
<dbReference type="RefSeq" id="WP_311574806.1">
    <property type="nucleotide sequence ID" value="NZ_JAVRFH010000021.1"/>
</dbReference>
<gene>
    <name evidence="3" type="ORF">RM812_21300</name>
</gene>
<evidence type="ECO:0000313" key="4">
    <source>
        <dbReference type="Proteomes" id="UP001180724"/>
    </source>
</evidence>
<feature type="domain" description="Condensation" evidence="2">
    <location>
        <begin position="46"/>
        <end position="348"/>
    </location>
</feature>
<dbReference type="InterPro" id="IPR023213">
    <property type="entry name" value="CAT-like_dom_sf"/>
</dbReference>
<evidence type="ECO:0000313" key="3">
    <source>
        <dbReference type="EMBL" id="MDT0612731.1"/>
    </source>
</evidence>
<evidence type="ECO:0000259" key="2">
    <source>
        <dbReference type="Pfam" id="PF00668"/>
    </source>
</evidence>
<dbReference type="Gene3D" id="3.30.559.30">
    <property type="entry name" value="Nonribosomal peptide synthetase, condensation domain"/>
    <property type="match status" value="1"/>
</dbReference>
<reference evidence="3" key="1">
    <citation type="submission" date="2024-05" db="EMBL/GenBank/DDBJ databases">
        <title>30 novel species of actinomycetes from the DSMZ collection.</title>
        <authorList>
            <person name="Nouioui I."/>
        </authorList>
    </citation>
    <scope>NUCLEOTIDE SEQUENCE</scope>
    <source>
        <strain evidence="3">DSM 40712</strain>
    </source>
</reference>
<name>A0ABU3ARA0_9ACTN</name>
<comment type="caution">
    <text evidence="3">The sequence shown here is derived from an EMBL/GenBank/DDBJ whole genome shotgun (WGS) entry which is preliminary data.</text>
</comment>
<proteinExistence type="predicted"/>
<dbReference type="Gene3D" id="3.30.559.10">
    <property type="entry name" value="Chloramphenicol acetyltransferase-like domain"/>
    <property type="match status" value="1"/>
</dbReference>
<protein>
    <submittedName>
        <fullName evidence="3">Condensation domain-containing protein</fullName>
    </submittedName>
</protein>
<feature type="region of interest" description="Disordered" evidence="1">
    <location>
        <begin position="1"/>
        <end position="21"/>
    </location>
</feature>
<dbReference type="EMBL" id="JAVRFH010000021">
    <property type="protein sequence ID" value="MDT0612731.1"/>
    <property type="molecule type" value="Genomic_DNA"/>
</dbReference>
<organism evidence="3 4">
    <name type="scientific">Streptomyces lancefieldiae</name>
    <dbReference type="NCBI Taxonomy" id="3075520"/>
    <lineage>
        <taxon>Bacteria</taxon>
        <taxon>Bacillati</taxon>
        <taxon>Actinomycetota</taxon>
        <taxon>Actinomycetes</taxon>
        <taxon>Kitasatosporales</taxon>
        <taxon>Streptomycetaceae</taxon>
        <taxon>Streptomyces</taxon>
    </lineage>
</organism>
<dbReference type="PANTHER" id="PTHR45527:SF1">
    <property type="entry name" value="FATTY ACID SYNTHASE"/>
    <property type="match status" value="1"/>
</dbReference>
<dbReference type="PANTHER" id="PTHR45527">
    <property type="entry name" value="NONRIBOSOMAL PEPTIDE SYNTHETASE"/>
    <property type="match status" value="1"/>
</dbReference>
<dbReference type="SUPFAM" id="SSF52777">
    <property type="entry name" value="CoA-dependent acyltransferases"/>
    <property type="match status" value="2"/>
</dbReference>
<dbReference type="Proteomes" id="UP001180724">
    <property type="component" value="Unassembled WGS sequence"/>
</dbReference>
<accession>A0ABU3ARA0</accession>
<feature type="compositionally biased region" description="Basic residues" evidence="1">
    <location>
        <begin position="1"/>
        <end position="11"/>
    </location>
</feature>
<dbReference type="Pfam" id="PF00668">
    <property type="entry name" value="Condensation"/>
    <property type="match status" value="1"/>
</dbReference>
<feature type="compositionally biased region" description="Gly residues" evidence="1">
    <location>
        <begin position="355"/>
        <end position="376"/>
    </location>
</feature>
<evidence type="ECO:0000256" key="1">
    <source>
        <dbReference type="SAM" id="MobiDB-lite"/>
    </source>
</evidence>
<feature type="region of interest" description="Disordered" evidence="1">
    <location>
        <begin position="351"/>
        <end position="376"/>
    </location>
</feature>
<dbReference type="InterPro" id="IPR001242">
    <property type="entry name" value="Condensation_dom"/>
</dbReference>
<sequence>MARQSRPRAVRGRPGAPRPPGVPVVWPQYDLLGDAGVRRRHTGRHVEQLAWRWCGPLDTERFTAAWQSVVDRETVLRAAFAGEPKPRVVFHDHVRAEVVRHRAGTVDWDRLLERDRRRGFDLRRPCPLRVTLVDLAGDPVDAGSGAVTLVLLTFHHALLDAWSVFVLLEEICRAYLAGGALPGGERRPDLRDWVRWLERQDPAPARDFWLGAVPGDTVAVLPARHGPRTRQRGLGRAEVRLSPAEAGRLHRWAALRSVPDSSALQTVWALLLYRAARHDGAATVGFGVTVSGRGIALECAERLPGPMRNCLPMVVRVDPEETVGRLLTALRDRALDMAAYEWVSTGQIHRWTGRSTGGSAGGSASGSAGGSDSGSDGGELLASLVSVESGPRPLTGVRAELAVAGITLEPQRASGAWPDLPVALLVHRGGDGSLTFTVVHDRNRISDGDAHLLADHCARLLRHLPSTGETTTAAALLEVLAGEALPRIAPRTRGPGGKASRLRPHSTGGGAAVDRATSEP</sequence>